<reference evidence="1" key="2">
    <citation type="submission" date="2023-07" db="EMBL/GenBank/DDBJ databases">
        <authorList>
            <person name="Shen H."/>
        </authorList>
    </citation>
    <scope>NUCLEOTIDE SEQUENCE</scope>
    <source>
        <strain evidence="1">TNR-22</strain>
    </source>
</reference>
<dbReference type="Proteomes" id="UP001174932">
    <property type="component" value="Unassembled WGS sequence"/>
</dbReference>
<dbReference type="EMBL" id="JAUOZU010000016">
    <property type="protein sequence ID" value="MDO6966230.1"/>
    <property type="molecule type" value="Genomic_DNA"/>
</dbReference>
<protein>
    <submittedName>
        <fullName evidence="1">Uncharacterized protein</fullName>
    </submittedName>
</protein>
<accession>A0ABT8YR95</accession>
<evidence type="ECO:0000313" key="1">
    <source>
        <dbReference type="EMBL" id="MDO6966230.1"/>
    </source>
</evidence>
<sequence length="185" mass="20775">MGFRVTLLSVQAGDADKILQSLSLTATSEADPENKTPLSGASNGETYIIWGNDDAYRFSDDRLLMASRLGPILMLRANETVMISEVAKFDHGQKQWSLVHDCNEGLDHLAPWGDLPAIWQTIRDDLSAEAAAEDDDVVDFIYDAPVVLFQHLSGFRHDESHELQFVTLSGEHSARVRKPFWKFWV</sequence>
<organism evidence="1 2">
    <name type="scientific">Rhizobium alvei</name>
    <dbReference type="NCBI Taxonomy" id="1132659"/>
    <lineage>
        <taxon>Bacteria</taxon>
        <taxon>Pseudomonadati</taxon>
        <taxon>Pseudomonadota</taxon>
        <taxon>Alphaproteobacteria</taxon>
        <taxon>Hyphomicrobiales</taxon>
        <taxon>Rhizobiaceae</taxon>
        <taxon>Rhizobium/Agrobacterium group</taxon>
        <taxon>Rhizobium</taxon>
    </lineage>
</organism>
<evidence type="ECO:0000313" key="2">
    <source>
        <dbReference type="Proteomes" id="UP001174932"/>
    </source>
</evidence>
<dbReference type="RefSeq" id="WP_304378151.1">
    <property type="nucleotide sequence ID" value="NZ_JAUOZU010000016.1"/>
</dbReference>
<gene>
    <name evidence="1" type="ORF">Q4481_19940</name>
</gene>
<proteinExistence type="predicted"/>
<reference evidence="1" key="1">
    <citation type="journal article" date="2015" name="Int. J. Syst. Evol. Microbiol.">
        <title>Rhizobium alvei sp. nov., isolated from a freshwater river.</title>
        <authorList>
            <person name="Sheu S.Y."/>
            <person name="Huang H.W."/>
            <person name="Young C.C."/>
            <person name="Chen W.M."/>
        </authorList>
    </citation>
    <scope>NUCLEOTIDE SEQUENCE</scope>
    <source>
        <strain evidence="1">TNR-22</strain>
    </source>
</reference>
<name>A0ABT8YR95_9HYPH</name>
<comment type="caution">
    <text evidence="1">The sequence shown here is derived from an EMBL/GenBank/DDBJ whole genome shotgun (WGS) entry which is preliminary data.</text>
</comment>
<keyword evidence="2" id="KW-1185">Reference proteome</keyword>